<accession>K3XNN9</accession>
<dbReference type="EMBL" id="AGNK02002867">
    <property type="status" value="NOT_ANNOTATED_CDS"/>
    <property type="molecule type" value="Genomic_DNA"/>
</dbReference>
<dbReference type="InParanoid" id="K3XNN9"/>
<reference evidence="1" key="2">
    <citation type="submission" date="2018-08" db="UniProtKB">
        <authorList>
            <consortium name="EnsemblPlants"/>
        </authorList>
    </citation>
    <scope>IDENTIFICATION</scope>
    <source>
        <strain evidence="1">Yugu1</strain>
    </source>
</reference>
<dbReference type="EnsemblPlants" id="KQL04418">
    <property type="protein sequence ID" value="KQL04418"/>
    <property type="gene ID" value="SETIT_003512mg"/>
</dbReference>
<organism evidence="1 2">
    <name type="scientific">Setaria italica</name>
    <name type="common">Foxtail millet</name>
    <name type="synonym">Panicum italicum</name>
    <dbReference type="NCBI Taxonomy" id="4555"/>
    <lineage>
        <taxon>Eukaryota</taxon>
        <taxon>Viridiplantae</taxon>
        <taxon>Streptophyta</taxon>
        <taxon>Embryophyta</taxon>
        <taxon>Tracheophyta</taxon>
        <taxon>Spermatophyta</taxon>
        <taxon>Magnoliopsida</taxon>
        <taxon>Liliopsida</taxon>
        <taxon>Poales</taxon>
        <taxon>Poaceae</taxon>
        <taxon>PACMAD clade</taxon>
        <taxon>Panicoideae</taxon>
        <taxon>Panicodae</taxon>
        <taxon>Paniceae</taxon>
        <taxon>Cenchrinae</taxon>
        <taxon>Setaria</taxon>
    </lineage>
</organism>
<name>K3XNN9_SETIT</name>
<reference evidence="2" key="1">
    <citation type="journal article" date="2012" name="Nat. Biotechnol.">
        <title>Reference genome sequence of the model plant Setaria.</title>
        <authorList>
            <person name="Bennetzen J.L."/>
            <person name="Schmutz J."/>
            <person name="Wang H."/>
            <person name="Percifield R."/>
            <person name="Hawkins J."/>
            <person name="Pontaroli A.C."/>
            <person name="Estep M."/>
            <person name="Feng L."/>
            <person name="Vaughn J.N."/>
            <person name="Grimwood J."/>
            <person name="Jenkins J."/>
            <person name="Barry K."/>
            <person name="Lindquist E."/>
            <person name="Hellsten U."/>
            <person name="Deshpande S."/>
            <person name="Wang X."/>
            <person name="Wu X."/>
            <person name="Mitros T."/>
            <person name="Triplett J."/>
            <person name="Yang X."/>
            <person name="Ye C.Y."/>
            <person name="Mauro-Herrera M."/>
            <person name="Wang L."/>
            <person name="Li P."/>
            <person name="Sharma M."/>
            <person name="Sharma R."/>
            <person name="Ronald P.C."/>
            <person name="Panaud O."/>
            <person name="Kellogg E.A."/>
            <person name="Brutnell T.P."/>
            <person name="Doust A.N."/>
            <person name="Tuskan G.A."/>
            <person name="Rokhsar D."/>
            <person name="Devos K.M."/>
        </authorList>
    </citation>
    <scope>NUCLEOTIDE SEQUENCE [LARGE SCALE GENOMIC DNA]</scope>
    <source>
        <strain evidence="2">cv. Yugu1</strain>
    </source>
</reference>
<protein>
    <submittedName>
        <fullName evidence="1">Uncharacterized protein</fullName>
    </submittedName>
</protein>
<dbReference type="Gramene" id="KQL04418">
    <property type="protein sequence ID" value="KQL04418"/>
    <property type="gene ID" value="SETIT_003512mg"/>
</dbReference>
<sequence length="92" mass="10145">MVQRLKSQFSLPLDITWDLLSTLTPLTYSRIILIPCIPIQMNGSGVKTTAIEALTYIPNIPTLYILAISSVNKLPISSTLTKNLKTSRQASI</sequence>
<dbReference type="Proteomes" id="UP000004995">
    <property type="component" value="Unassembled WGS sequence"/>
</dbReference>
<evidence type="ECO:0000313" key="1">
    <source>
        <dbReference type="EnsemblPlants" id="KQL04418"/>
    </source>
</evidence>
<evidence type="ECO:0000313" key="2">
    <source>
        <dbReference type="Proteomes" id="UP000004995"/>
    </source>
</evidence>
<keyword evidence="2" id="KW-1185">Reference proteome</keyword>
<dbReference type="AlphaFoldDB" id="K3XNN9"/>
<dbReference type="HOGENOM" id="CLU_2417407_0_0_1"/>
<proteinExistence type="predicted"/>